<proteinExistence type="predicted"/>
<protein>
    <recommendedName>
        <fullName evidence="1">Transglycosylase SLT domain-containing protein</fullName>
    </recommendedName>
</protein>
<evidence type="ECO:0000313" key="2">
    <source>
        <dbReference type="EMBL" id="SVA16789.1"/>
    </source>
</evidence>
<dbReference type="AlphaFoldDB" id="A0A381TLT5"/>
<name>A0A381TLT5_9ZZZZ</name>
<dbReference type="SUPFAM" id="SSF53955">
    <property type="entry name" value="Lysozyme-like"/>
    <property type="match status" value="1"/>
</dbReference>
<accession>A0A381TLT5</accession>
<feature type="domain" description="Transglycosylase SLT" evidence="1">
    <location>
        <begin position="6"/>
        <end position="188"/>
    </location>
</feature>
<organism evidence="2">
    <name type="scientific">marine metagenome</name>
    <dbReference type="NCBI Taxonomy" id="408172"/>
    <lineage>
        <taxon>unclassified sequences</taxon>
        <taxon>metagenomes</taxon>
        <taxon>ecological metagenomes</taxon>
    </lineage>
</organism>
<sequence>MRKIIIVIIFLGLVAGCASKPPKQQQNICSIFEQKSSWYRVVSKSEEKWGAPIHVQMAIMRQESAFQNRIKPERTKLFGILPWKRKSSSLGYTQAVDATWDWYREENNKPLASRVNFADAVDFTGWYINKTYTINKVSKNDPYNQYLAYHEGHGGFKNETYKSKDWLIDVANQVKARANNYQNQLQDCEHKFKKKLFGIF</sequence>
<dbReference type="PROSITE" id="PS51257">
    <property type="entry name" value="PROKAR_LIPOPROTEIN"/>
    <property type="match status" value="1"/>
</dbReference>
<dbReference type="InterPro" id="IPR023346">
    <property type="entry name" value="Lysozyme-like_dom_sf"/>
</dbReference>
<dbReference type="Gene3D" id="1.10.530.10">
    <property type="match status" value="1"/>
</dbReference>
<evidence type="ECO:0000259" key="1">
    <source>
        <dbReference type="Pfam" id="PF19489"/>
    </source>
</evidence>
<gene>
    <name evidence="2" type="ORF">METZ01_LOCUS69643</name>
</gene>
<dbReference type="Pfam" id="PF19489">
    <property type="entry name" value="SLT_4"/>
    <property type="match status" value="1"/>
</dbReference>
<dbReference type="InterPro" id="IPR045795">
    <property type="entry name" value="SLT_4"/>
</dbReference>
<dbReference type="EMBL" id="UINC01004778">
    <property type="protein sequence ID" value="SVA16789.1"/>
    <property type="molecule type" value="Genomic_DNA"/>
</dbReference>
<reference evidence="2" key="1">
    <citation type="submission" date="2018-05" db="EMBL/GenBank/DDBJ databases">
        <authorList>
            <person name="Lanie J.A."/>
            <person name="Ng W.-L."/>
            <person name="Kazmierczak K.M."/>
            <person name="Andrzejewski T.M."/>
            <person name="Davidsen T.M."/>
            <person name="Wayne K.J."/>
            <person name="Tettelin H."/>
            <person name="Glass J.I."/>
            <person name="Rusch D."/>
            <person name="Podicherti R."/>
            <person name="Tsui H.-C.T."/>
            <person name="Winkler M.E."/>
        </authorList>
    </citation>
    <scope>NUCLEOTIDE SEQUENCE</scope>
</reference>